<dbReference type="KEGG" id="ovb:NB640_00510"/>
<dbReference type="InterPro" id="IPR050183">
    <property type="entry name" value="DsbB"/>
</dbReference>
<protein>
    <submittedName>
        <fullName evidence="7">Disulfide bond formation protein B</fullName>
    </submittedName>
</protein>
<keyword evidence="5 6" id="KW-0472">Membrane</keyword>
<evidence type="ECO:0000256" key="2">
    <source>
        <dbReference type="ARBA" id="ARBA00022475"/>
    </source>
</evidence>
<evidence type="ECO:0000256" key="5">
    <source>
        <dbReference type="ARBA" id="ARBA00023136"/>
    </source>
</evidence>
<dbReference type="PANTHER" id="PTHR36570">
    <property type="entry name" value="DISULFIDE BOND FORMATION PROTEIN B"/>
    <property type="match status" value="1"/>
</dbReference>
<reference evidence="7" key="1">
    <citation type="journal article" date="2022" name="Front. Microbiol.">
        <title>New perspectives on an old grouping: The genomic and phenotypic variability of Oxalobacter formigenes and the implications for calcium oxalate stone prevention.</title>
        <authorList>
            <person name="Chmiel J.A."/>
            <person name="Carr C."/>
            <person name="Stuivenberg G.A."/>
            <person name="Venema R."/>
            <person name="Chanyi R.M."/>
            <person name="Al K.F."/>
            <person name="Giguere D."/>
            <person name="Say H."/>
            <person name="Akouris P.P."/>
            <person name="Dominguez Romero S.A."/>
            <person name="Kwong A."/>
            <person name="Tai V."/>
            <person name="Koval S.F."/>
            <person name="Razvi H."/>
            <person name="Bjazevic J."/>
            <person name="Burton J.P."/>
        </authorList>
    </citation>
    <scope>NUCLEOTIDE SEQUENCE</scope>
    <source>
        <strain evidence="7">WoOx3</strain>
    </source>
</reference>
<evidence type="ECO:0000256" key="3">
    <source>
        <dbReference type="ARBA" id="ARBA00022692"/>
    </source>
</evidence>
<keyword evidence="8" id="KW-1185">Reference proteome</keyword>
<dbReference type="GO" id="GO:0005886">
    <property type="term" value="C:plasma membrane"/>
    <property type="evidence" value="ECO:0007669"/>
    <property type="project" value="UniProtKB-SubCell"/>
</dbReference>
<evidence type="ECO:0000256" key="6">
    <source>
        <dbReference type="SAM" id="Phobius"/>
    </source>
</evidence>
<dbReference type="PANTHER" id="PTHR36570:SF3">
    <property type="entry name" value="DISULFIDE BOND FORMATION PROTEIN B"/>
    <property type="match status" value="1"/>
</dbReference>
<feature type="transmembrane region" description="Helical" evidence="6">
    <location>
        <begin position="37"/>
        <end position="55"/>
    </location>
</feature>
<dbReference type="SUPFAM" id="SSF158442">
    <property type="entry name" value="DsbB-like"/>
    <property type="match status" value="1"/>
</dbReference>
<evidence type="ECO:0000313" key="8">
    <source>
        <dbReference type="Proteomes" id="UP001156215"/>
    </source>
</evidence>
<keyword evidence="2" id="KW-1003">Cell membrane</keyword>
<dbReference type="Gene3D" id="1.20.1550.10">
    <property type="entry name" value="DsbB-like"/>
    <property type="match status" value="1"/>
</dbReference>
<dbReference type="GO" id="GO:0006457">
    <property type="term" value="P:protein folding"/>
    <property type="evidence" value="ECO:0007669"/>
    <property type="project" value="InterPro"/>
</dbReference>
<feature type="transmembrane region" description="Helical" evidence="6">
    <location>
        <begin position="62"/>
        <end position="84"/>
    </location>
</feature>
<dbReference type="GO" id="GO:0015035">
    <property type="term" value="F:protein-disulfide reductase activity"/>
    <property type="evidence" value="ECO:0007669"/>
    <property type="project" value="InterPro"/>
</dbReference>
<gene>
    <name evidence="7" type="ORF">NB640_00510</name>
</gene>
<evidence type="ECO:0000313" key="7">
    <source>
        <dbReference type="EMBL" id="WAW10191.1"/>
    </source>
</evidence>
<keyword evidence="4 6" id="KW-1133">Transmembrane helix</keyword>
<evidence type="ECO:0000256" key="4">
    <source>
        <dbReference type="ARBA" id="ARBA00022989"/>
    </source>
</evidence>
<feature type="transmembrane region" description="Helical" evidence="6">
    <location>
        <begin position="134"/>
        <end position="151"/>
    </location>
</feature>
<sequence>MTSRKLLGFIILLCCGFIVFALYLQHYQDVLPCPLCVVQRYAYIAIAICCLFGRYTPFIRLASFFSLLVAVGGAFAASMQLWAIKNPAIQCGRDPLEATMNSLLPAKWLPSVFKSEGYCGEVLDRILGLTPPEWSLAWFMLFAFIFFIIMLRRRR</sequence>
<comment type="subcellular location">
    <subcellularLocation>
        <location evidence="1">Cell membrane</location>
        <topology evidence="1">Multi-pass membrane protein</topology>
    </subcellularLocation>
</comment>
<evidence type="ECO:0000256" key="1">
    <source>
        <dbReference type="ARBA" id="ARBA00004651"/>
    </source>
</evidence>
<name>A0A9E9LVX4_9BURK</name>
<dbReference type="AlphaFoldDB" id="A0A9E9LVX4"/>
<dbReference type="RefSeq" id="WP_269309193.1">
    <property type="nucleotide sequence ID" value="NZ_CP098242.1"/>
</dbReference>
<dbReference type="EMBL" id="CP098242">
    <property type="protein sequence ID" value="WAW10191.1"/>
    <property type="molecule type" value="Genomic_DNA"/>
</dbReference>
<accession>A0A9E9LVX4</accession>
<proteinExistence type="predicted"/>
<organism evidence="7 8">
    <name type="scientific">Oxalobacter vibrioformis</name>
    <dbReference type="NCBI Taxonomy" id="933080"/>
    <lineage>
        <taxon>Bacteria</taxon>
        <taxon>Pseudomonadati</taxon>
        <taxon>Pseudomonadota</taxon>
        <taxon>Betaproteobacteria</taxon>
        <taxon>Burkholderiales</taxon>
        <taxon>Oxalobacteraceae</taxon>
        <taxon>Oxalobacter</taxon>
    </lineage>
</organism>
<dbReference type="InterPro" id="IPR003752">
    <property type="entry name" value="DiS_bond_form_DsbB/BdbC"/>
</dbReference>
<dbReference type="Pfam" id="PF02600">
    <property type="entry name" value="DsbB"/>
    <property type="match status" value="1"/>
</dbReference>
<keyword evidence="3 6" id="KW-0812">Transmembrane</keyword>
<dbReference type="InterPro" id="IPR023380">
    <property type="entry name" value="DsbB-like_sf"/>
</dbReference>
<dbReference type="Proteomes" id="UP001156215">
    <property type="component" value="Chromosome"/>
</dbReference>